<keyword evidence="6" id="KW-1185">Reference proteome</keyword>
<dbReference type="GO" id="GO:0008270">
    <property type="term" value="F:zinc ion binding"/>
    <property type="evidence" value="ECO:0007669"/>
    <property type="project" value="UniProtKB-KW"/>
</dbReference>
<dbReference type="Ensembl" id="ENSMMDT00005012991.1">
    <property type="protein sequence ID" value="ENSMMDP00005012626.1"/>
    <property type="gene ID" value="ENSMMDG00005006629.1"/>
</dbReference>
<evidence type="ECO:0000256" key="2">
    <source>
        <dbReference type="ARBA" id="ARBA00022771"/>
    </source>
</evidence>
<dbReference type="PROSITE" id="PS50188">
    <property type="entry name" value="B302_SPRY"/>
    <property type="match status" value="1"/>
</dbReference>
<name>A0A667XTU2_9TELE</name>
<dbReference type="SUPFAM" id="SSF49899">
    <property type="entry name" value="Concanavalin A-like lectins/glucanases"/>
    <property type="match status" value="1"/>
</dbReference>
<dbReference type="PANTHER" id="PTHR25465:SF80">
    <property type="entry name" value="TRIPARTITE MOTIF-CONTAINING PROTEIN 16-LIKE"/>
    <property type="match status" value="1"/>
</dbReference>
<dbReference type="InterPro" id="IPR003877">
    <property type="entry name" value="SPRY_dom"/>
</dbReference>
<dbReference type="Pfam" id="PF00622">
    <property type="entry name" value="SPRY"/>
    <property type="match status" value="1"/>
</dbReference>
<dbReference type="AlphaFoldDB" id="A0A667XTU2"/>
<evidence type="ECO:0000313" key="5">
    <source>
        <dbReference type="Ensembl" id="ENSMMDP00005012626.1"/>
    </source>
</evidence>
<evidence type="ECO:0000313" key="6">
    <source>
        <dbReference type="Proteomes" id="UP000472263"/>
    </source>
</evidence>
<reference evidence="5" key="1">
    <citation type="submission" date="2019-06" db="EMBL/GenBank/DDBJ databases">
        <authorList>
            <consortium name="Wellcome Sanger Institute Data Sharing"/>
        </authorList>
    </citation>
    <scope>NUCLEOTIDE SEQUENCE [LARGE SCALE GENOMIC DNA]</scope>
</reference>
<dbReference type="InterPro" id="IPR051051">
    <property type="entry name" value="E3_ubiq-ligase_TRIM/RNF"/>
</dbReference>
<dbReference type="Proteomes" id="UP000472263">
    <property type="component" value="Chromosome 19"/>
</dbReference>
<organism evidence="5 6">
    <name type="scientific">Myripristis murdjan</name>
    <name type="common">pinecone soldierfish</name>
    <dbReference type="NCBI Taxonomy" id="586833"/>
    <lineage>
        <taxon>Eukaryota</taxon>
        <taxon>Metazoa</taxon>
        <taxon>Chordata</taxon>
        <taxon>Craniata</taxon>
        <taxon>Vertebrata</taxon>
        <taxon>Euteleostomi</taxon>
        <taxon>Actinopterygii</taxon>
        <taxon>Neopterygii</taxon>
        <taxon>Teleostei</taxon>
        <taxon>Neoteleostei</taxon>
        <taxon>Acanthomorphata</taxon>
        <taxon>Holocentriformes</taxon>
        <taxon>Holocentridae</taxon>
        <taxon>Myripristis</taxon>
    </lineage>
</organism>
<keyword evidence="2" id="KW-0863">Zinc-finger</keyword>
<dbReference type="Pfam" id="PF13765">
    <property type="entry name" value="PRY"/>
    <property type="match status" value="1"/>
</dbReference>
<dbReference type="InterPro" id="IPR003879">
    <property type="entry name" value="Butyrophylin_SPRY"/>
</dbReference>
<protein>
    <recommendedName>
        <fullName evidence="4">B30.2/SPRY domain-containing protein</fullName>
    </recommendedName>
</protein>
<dbReference type="PANTHER" id="PTHR25465">
    <property type="entry name" value="B-BOX DOMAIN CONTAINING"/>
    <property type="match status" value="1"/>
</dbReference>
<dbReference type="GeneTree" id="ENSGT00930000151196"/>
<reference evidence="5" key="2">
    <citation type="submission" date="2025-08" db="UniProtKB">
        <authorList>
            <consortium name="Ensembl"/>
        </authorList>
    </citation>
    <scope>IDENTIFICATION</scope>
</reference>
<dbReference type="InterPro" id="IPR001870">
    <property type="entry name" value="B30.2/SPRY"/>
</dbReference>
<dbReference type="InParanoid" id="A0A667XTU2"/>
<evidence type="ECO:0000259" key="4">
    <source>
        <dbReference type="PROSITE" id="PS50188"/>
    </source>
</evidence>
<dbReference type="PRINTS" id="PR01407">
    <property type="entry name" value="BUTYPHLNCDUF"/>
</dbReference>
<dbReference type="InterPro" id="IPR043136">
    <property type="entry name" value="B30.2/SPRY_sf"/>
</dbReference>
<dbReference type="Gene3D" id="2.60.120.920">
    <property type="match status" value="1"/>
</dbReference>
<reference evidence="5" key="3">
    <citation type="submission" date="2025-09" db="UniProtKB">
        <authorList>
            <consortium name="Ensembl"/>
        </authorList>
    </citation>
    <scope>IDENTIFICATION</scope>
</reference>
<dbReference type="InterPro" id="IPR013320">
    <property type="entry name" value="ConA-like_dom_sf"/>
</dbReference>
<keyword evidence="3" id="KW-0862">Zinc</keyword>
<dbReference type="InterPro" id="IPR006574">
    <property type="entry name" value="PRY"/>
</dbReference>
<feature type="domain" description="B30.2/SPRY" evidence="4">
    <location>
        <begin position="27"/>
        <end position="232"/>
    </location>
</feature>
<proteinExistence type="predicted"/>
<evidence type="ECO:0000256" key="1">
    <source>
        <dbReference type="ARBA" id="ARBA00022723"/>
    </source>
</evidence>
<accession>A0A667XTU2</accession>
<dbReference type="GO" id="GO:0005737">
    <property type="term" value="C:cytoplasm"/>
    <property type="evidence" value="ECO:0007669"/>
    <property type="project" value="UniProtKB-ARBA"/>
</dbReference>
<sequence length="232" mass="26099">SQSCSMRGVLVIPTGRHESTTEKPPAYEPNIPEPTCRADLIKYWINLSLDDKTANKTLWITEGGVKVARMTDNLTCPVLDRPERYEHIPQVLCKEGILGFRGYWEVEYSGWVVVGVTYEGAGRRISDGPCGLGENEESWGLGWGGSCYHAWHKGHNMEITEIPKYPVLGVYLDQPAGILNFYGVEEVKEGEEGAGRKEVRLLQQIRSCFKEKMVPGVWMGTQSYCLVLKKEE</sequence>
<keyword evidence="1" id="KW-0479">Metal-binding</keyword>
<evidence type="ECO:0000256" key="3">
    <source>
        <dbReference type="ARBA" id="ARBA00022833"/>
    </source>
</evidence>